<comment type="subcellular location">
    <subcellularLocation>
        <location evidence="1">Cell membrane</location>
        <topology evidence="1">Single-pass type II membrane protein</topology>
    </subcellularLocation>
</comment>
<accession>A0ABS3L6J1</accession>
<evidence type="ECO:0000256" key="6">
    <source>
        <dbReference type="ARBA" id="ARBA00022989"/>
    </source>
</evidence>
<keyword evidence="9" id="KW-0804">Transcription</keyword>
<evidence type="ECO:0000313" key="13">
    <source>
        <dbReference type="EMBL" id="MBO1305233.1"/>
    </source>
</evidence>
<evidence type="ECO:0000259" key="12">
    <source>
        <dbReference type="Pfam" id="PF03816"/>
    </source>
</evidence>
<feature type="domain" description="Cell envelope-related transcriptional attenuator" evidence="12">
    <location>
        <begin position="73"/>
        <end position="216"/>
    </location>
</feature>
<dbReference type="NCBIfam" id="TIGR00350">
    <property type="entry name" value="lytR_cpsA_psr"/>
    <property type="match status" value="1"/>
</dbReference>
<dbReference type="EMBL" id="JAFREM010000004">
    <property type="protein sequence ID" value="MBO1305233.1"/>
    <property type="molecule type" value="Genomic_DNA"/>
</dbReference>
<evidence type="ECO:0000256" key="10">
    <source>
        <dbReference type="ARBA" id="ARBA00037178"/>
    </source>
</evidence>
<keyword evidence="6" id="KW-1133">Transmembrane helix</keyword>
<comment type="caution">
    <text evidence="13">The sequence shown here is derived from an EMBL/GenBank/DDBJ whole genome shotgun (WGS) entry which is preliminary data.</text>
</comment>
<dbReference type="PANTHER" id="PTHR33392">
    <property type="entry name" value="POLYISOPRENYL-TEICHOIC ACID--PEPTIDOGLYCAN TEICHOIC ACID TRANSFERASE TAGU"/>
    <property type="match status" value="1"/>
</dbReference>
<evidence type="ECO:0000256" key="8">
    <source>
        <dbReference type="ARBA" id="ARBA00023136"/>
    </source>
</evidence>
<dbReference type="InterPro" id="IPR004474">
    <property type="entry name" value="LytR_CpsA_psr"/>
</dbReference>
<evidence type="ECO:0000256" key="3">
    <source>
        <dbReference type="ARBA" id="ARBA00022475"/>
    </source>
</evidence>
<evidence type="ECO:0000256" key="7">
    <source>
        <dbReference type="ARBA" id="ARBA00023015"/>
    </source>
</evidence>
<gene>
    <name evidence="13" type="ORF">JZO70_03605</name>
</gene>
<evidence type="ECO:0000256" key="9">
    <source>
        <dbReference type="ARBA" id="ARBA00023163"/>
    </source>
</evidence>
<evidence type="ECO:0000256" key="1">
    <source>
        <dbReference type="ARBA" id="ARBA00004401"/>
    </source>
</evidence>
<comment type="similarity">
    <text evidence="2">Belongs to the LytR/CpsA/Psr (LCP) family.</text>
</comment>
<evidence type="ECO:0000313" key="14">
    <source>
        <dbReference type="Proteomes" id="UP000664601"/>
    </source>
</evidence>
<evidence type="ECO:0000256" key="11">
    <source>
        <dbReference type="ARBA" id="ARBA00040752"/>
    </source>
</evidence>
<dbReference type="InterPro" id="IPR050922">
    <property type="entry name" value="LytR/CpsA/Psr_CW_biosynth"/>
</dbReference>
<protein>
    <recommendedName>
        <fullName evidence="11">Regulatory protein MsrR</fullName>
    </recommendedName>
</protein>
<dbReference type="Gene3D" id="3.40.630.190">
    <property type="entry name" value="LCP protein"/>
    <property type="match status" value="1"/>
</dbReference>
<keyword evidence="4" id="KW-0812">Transmembrane</keyword>
<reference evidence="13 14" key="1">
    <citation type="submission" date="2021-03" db="EMBL/GenBank/DDBJ databases">
        <title>Enterococcal diversity collection.</title>
        <authorList>
            <person name="Gilmore M.S."/>
            <person name="Schwartzman J."/>
            <person name="Van Tyne D."/>
            <person name="Martin M."/>
            <person name="Earl A.M."/>
            <person name="Manson A.L."/>
            <person name="Straub T."/>
            <person name="Salamzade R."/>
            <person name="Saavedra J."/>
            <person name="Lebreton F."/>
            <person name="Prichula J."/>
            <person name="Schaufler K."/>
            <person name="Gaca A."/>
            <person name="Sgardioli B."/>
            <person name="Wagenaar J."/>
            <person name="Strong T."/>
        </authorList>
    </citation>
    <scope>NUCLEOTIDE SEQUENCE [LARGE SCALE GENOMIC DNA]</scope>
    <source>
        <strain evidence="13 14">669A</strain>
    </source>
</reference>
<keyword evidence="7" id="KW-0805">Transcription regulation</keyword>
<dbReference type="PANTHER" id="PTHR33392:SF8">
    <property type="entry name" value="REGULATORY PROTEIN MSRR"/>
    <property type="match status" value="1"/>
</dbReference>
<organism evidence="13 14">
    <name type="scientific">Candidatus Enterococcus moelleringii</name>
    <dbReference type="NCBI Taxonomy" id="2815325"/>
    <lineage>
        <taxon>Bacteria</taxon>
        <taxon>Bacillati</taxon>
        <taxon>Bacillota</taxon>
        <taxon>Bacilli</taxon>
        <taxon>Lactobacillales</taxon>
        <taxon>Enterococcaceae</taxon>
        <taxon>Enterococcus</taxon>
    </lineage>
</organism>
<evidence type="ECO:0000256" key="4">
    <source>
        <dbReference type="ARBA" id="ARBA00022692"/>
    </source>
</evidence>
<dbReference type="Pfam" id="PF03816">
    <property type="entry name" value="LytR_cpsA_psr"/>
    <property type="match status" value="1"/>
</dbReference>
<evidence type="ECO:0000256" key="5">
    <source>
        <dbReference type="ARBA" id="ARBA00022968"/>
    </source>
</evidence>
<comment type="function">
    <text evidence="10">Involved in SarA attenuation. Affects resistance to oxacillin and teicoplanin, as well as the synthesis of virulence factors.</text>
</comment>
<dbReference type="RefSeq" id="WP_207672163.1">
    <property type="nucleotide sequence ID" value="NZ_JAFREM010000004.1"/>
</dbReference>
<dbReference type="Proteomes" id="UP000664601">
    <property type="component" value="Unassembled WGS sequence"/>
</dbReference>
<keyword evidence="3" id="KW-1003">Cell membrane</keyword>
<proteinExistence type="inferred from homology"/>
<keyword evidence="14" id="KW-1185">Reference proteome</keyword>
<keyword evidence="5" id="KW-0735">Signal-anchor</keyword>
<keyword evidence="8" id="KW-0472">Membrane</keyword>
<evidence type="ECO:0000256" key="2">
    <source>
        <dbReference type="ARBA" id="ARBA00006068"/>
    </source>
</evidence>
<name>A0ABS3L6J1_9ENTE</name>
<sequence length="298" mass="33002">MNKRQTAVILVLTLIVAAIGFTSFEFLNGFSAEKPQTNQTKNSSALPVPEGVPEVINVVLVGSDARPDEESGRSDSLMIGQYNRETKQPKLISIMRDSYVDIPGYDLDKINAAYFYGGIPLLQQTLKNNLEVEPPYYLSMTFDNFVDCINELFPKGVTIDAQESFELDGVEIQTGKQQMDGNTLLQYARYRGDGEGDFGRIKRQQQVVEALSQQAKEVTTLVKLPKTIGKLLGSIETNLPNKVLIACGMDFIKGDQKPIKTLSIPVAGSWDYNDDTPSGSVLELELEPNQTAIHEFLK</sequence>